<evidence type="ECO:0000313" key="3">
    <source>
        <dbReference type="Proteomes" id="UP000321393"/>
    </source>
</evidence>
<dbReference type="OrthoDB" id="1706770at2759"/>
<sequence length="153" mass="17535">MTDIDPAIVERPIVRHVTDNFFVDLDEHLSNASEASDDDELYTMSSFPRTNFFEMDAIFLEFADDLDNLARGSSSVDDNSDESNNGSSSQPSATSTTRRRVQSRLLELEFVEHQMLNTFKEFRGDCHRHFKKYSDPEETFANPLYLLAGHDED</sequence>
<comment type="caution">
    <text evidence="2">The sequence shown here is derived from an EMBL/GenBank/DDBJ whole genome shotgun (WGS) entry which is preliminary data.</text>
</comment>
<evidence type="ECO:0000313" key="2">
    <source>
        <dbReference type="EMBL" id="KAA0032530.1"/>
    </source>
</evidence>
<dbReference type="EMBL" id="SSTE01021454">
    <property type="protein sequence ID" value="KAA0032530.1"/>
    <property type="molecule type" value="Genomic_DNA"/>
</dbReference>
<feature type="region of interest" description="Disordered" evidence="1">
    <location>
        <begin position="71"/>
        <end position="99"/>
    </location>
</feature>
<name>A0A5A7SNY7_CUCMM</name>
<dbReference type="Proteomes" id="UP000321393">
    <property type="component" value="Unassembled WGS sequence"/>
</dbReference>
<organism evidence="2 3">
    <name type="scientific">Cucumis melo var. makuwa</name>
    <name type="common">Oriental melon</name>
    <dbReference type="NCBI Taxonomy" id="1194695"/>
    <lineage>
        <taxon>Eukaryota</taxon>
        <taxon>Viridiplantae</taxon>
        <taxon>Streptophyta</taxon>
        <taxon>Embryophyta</taxon>
        <taxon>Tracheophyta</taxon>
        <taxon>Spermatophyta</taxon>
        <taxon>Magnoliopsida</taxon>
        <taxon>eudicotyledons</taxon>
        <taxon>Gunneridae</taxon>
        <taxon>Pentapetalae</taxon>
        <taxon>rosids</taxon>
        <taxon>fabids</taxon>
        <taxon>Cucurbitales</taxon>
        <taxon>Cucurbitaceae</taxon>
        <taxon>Benincaseae</taxon>
        <taxon>Cucumis</taxon>
    </lineage>
</organism>
<dbReference type="AlphaFoldDB" id="A0A5A7SNY7"/>
<proteinExistence type="predicted"/>
<feature type="compositionally biased region" description="Low complexity" evidence="1">
    <location>
        <begin position="73"/>
        <end position="96"/>
    </location>
</feature>
<accession>A0A5A7SNY7</accession>
<reference evidence="2 3" key="1">
    <citation type="submission" date="2019-08" db="EMBL/GenBank/DDBJ databases">
        <title>Draft genome sequences of two oriental melons (Cucumis melo L. var makuwa).</title>
        <authorList>
            <person name="Kwon S.-Y."/>
        </authorList>
    </citation>
    <scope>NUCLEOTIDE SEQUENCE [LARGE SCALE GENOMIC DNA]</scope>
    <source>
        <strain evidence="3">cv. SW 3</strain>
        <tissue evidence="2">Leaf</tissue>
    </source>
</reference>
<evidence type="ECO:0000256" key="1">
    <source>
        <dbReference type="SAM" id="MobiDB-lite"/>
    </source>
</evidence>
<protein>
    <submittedName>
        <fullName evidence="2">Gamma-aminobutyrate transaminase POP2</fullName>
    </submittedName>
</protein>
<gene>
    <name evidence="2" type="ORF">E6C27_scaffold465G00410</name>
</gene>